<dbReference type="EMBL" id="CP079216">
    <property type="protein sequence ID" value="QXT61625.1"/>
    <property type="molecule type" value="Genomic_DNA"/>
</dbReference>
<dbReference type="Pfam" id="PF08378">
    <property type="entry name" value="NERD"/>
    <property type="match status" value="1"/>
</dbReference>
<name>A0ABX8SEA7_9ACTN</name>
<feature type="domain" description="NERD" evidence="1">
    <location>
        <begin position="15"/>
        <end position="109"/>
    </location>
</feature>
<reference evidence="2 3" key="1">
    <citation type="submission" date="2021-07" db="EMBL/GenBank/DDBJ databases">
        <title>complete genome sequencing of Tessaracoccus sp.J1M15.</title>
        <authorList>
            <person name="Bae J.-W."/>
            <person name="Kim D.-y."/>
        </authorList>
    </citation>
    <scope>NUCLEOTIDE SEQUENCE [LARGE SCALE GENOMIC DNA]</scope>
    <source>
        <strain evidence="2 3">J1M15</strain>
    </source>
</reference>
<proteinExistence type="predicted"/>
<sequence>MATCVPEQPAFTTTSEKEVWKKLRKQLGPDCVLLANYRLSDQHKDHESDLVALMPDSGIVVIEVKGSHVWTDADGGWMIAREGGEERIHPVDQARDATYAMRNYVERDPRWGSRTRIRWSHHVVLARTELDSNFATPDCPRWQVSGQGDLENLGERIWDTTSLHRTDARPPTQDDVELIQEILRGRHLPTRVESSIAEDRADLADRLTMEQASLLKVTRLLNRMEIRGAAGSGKTVLAIRQAADLAGGVLTDKRQRVAVVCYSYGLAHHLKRNLEVGSRSKRPAFVGTFEDLARKWGIEITGSRDDSEFWEDTLPRLMAERAMTLADGQKFDAFIIDEAQDFAEDWWTPLLAALRDEETGGIFAYSDERQRVFARFGRPSVALVPLVLDHNLRNTRQIAQSFASLAPTSMVLRGGEGPEVEFVEVDVADALDAADDQVERLMDEGWRPGDIALLTTGARHPVQKEQQEAVGFAAYWEDFWSEEDVFYGHVLGFKGMERRAVVLCLNEHGSRERSRERLYVGLSRATDKLIVVGDPDVIERVGGPDVLSRLREGVTGA</sequence>
<keyword evidence="3" id="KW-1185">Reference proteome</keyword>
<evidence type="ECO:0000313" key="2">
    <source>
        <dbReference type="EMBL" id="QXT61625.1"/>
    </source>
</evidence>
<evidence type="ECO:0000313" key="3">
    <source>
        <dbReference type="Proteomes" id="UP000824504"/>
    </source>
</evidence>
<protein>
    <submittedName>
        <fullName evidence="2">NERD domain-containing protein</fullName>
    </submittedName>
</protein>
<dbReference type="Proteomes" id="UP000824504">
    <property type="component" value="Chromosome"/>
</dbReference>
<dbReference type="InterPro" id="IPR011528">
    <property type="entry name" value="NERD"/>
</dbReference>
<accession>A0ABX8SEA7</accession>
<organism evidence="2 3">
    <name type="scientific">Tessaracoccus palaemonis</name>
    <dbReference type="NCBI Taxonomy" id="2829499"/>
    <lineage>
        <taxon>Bacteria</taxon>
        <taxon>Bacillati</taxon>
        <taxon>Actinomycetota</taxon>
        <taxon>Actinomycetes</taxon>
        <taxon>Propionibacteriales</taxon>
        <taxon>Propionibacteriaceae</taxon>
        <taxon>Tessaracoccus</taxon>
    </lineage>
</organism>
<evidence type="ECO:0000259" key="1">
    <source>
        <dbReference type="Pfam" id="PF08378"/>
    </source>
</evidence>
<dbReference type="RefSeq" id="WP_219079738.1">
    <property type="nucleotide sequence ID" value="NZ_CP079216.1"/>
</dbReference>
<gene>
    <name evidence="2" type="ORF">KDB89_07310</name>
</gene>